<dbReference type="GO" id="GO:0005886">
    <property type="term" value="C:plasma membrane"/>
    <property type="evidence" value="ECO:0007669"/>
    <property type="project" value="UniProtKB-SubCell"/>
</dbReference>
<evidence type="ECO:0000256" key="5">
    <source>
        <dbReference type="ARBA" id="ARBA00023136"/>
    </source>
</evidence>
<name>A0AAE3G0F6_9EURY</name>
<comment type="caution">
    <text evidence="8">The sequence shown here is derived from an EMBL/GenBank/DDBJ whole genome shotgun (WGS) entry which is preliminary data.</text>
</comment>
<keyword evidence="4 6" id="KW-1133">Transmembrane helix</keyword>
<evidence type="ECO:0000259" key="7">
    <source>
        <dbReference type="PROSITE" id="PS50156"/>
    </source>
</evidence>
<reference evidence="8" key="1">
    <citation type="journal article" date="2022" name="Syst. Appl. Microbiol.">
        <title>Natronocalculus amylovorans gen. nov., sp. nov., and Natranaeroarchaeum aerophilus sp. nov., dominant culturable amylolytic natronoarchaea from hypersaline soda lakes in southwestern Siberia.</title>
        <authorList>
            <person name="Sorokin D.Y."/>
            <person name="Elcheninov A.G."/>
            <person name="Khizhniak T.V."/>
            <person name="Koenen M."/>
            <person name="Bale N.J."/>
            <person name="Damste J.S.S."/>
            <person name="Kublanov I.V."/>
        </authorList>
    </citation>
    <scope>NUCLEOTIDE SEQUENCE</scope>
    <source>
        <strain evidence="8">AArc-St2</strain>
    </source>
</reference>
<feature type="transmembrane region" description="Helical" evidence="6">
    <location>
        <begin position="305"/>
        <end position="324"/>
    </location>
</feature>
<dbReference type="RefSeq" id="WP_250585696.1">
    <property type="nucleotide sequence ID" value="NZ_JAKRVX010000008.1"/>
</dbReference>
<feature type="transmembrane region" description="Helical" evidence="6">
    <location>
        <begin position="30"/>
        <end position="51"/>
    </location>
</feature>
<comment type="subcellular location">
    <subcellularLocation>
        <location evidence="1">Cell membrane</location>
        <topology evidence="1">Multi-pass membrane protein</topology>
    </subcellularLocation>
</comment>
<feature type="transmembrane region" description="Helical" evidence="6">
    <location>
        <begin position="770"/>
        <end position="793"/>
    </location>
</feature>
<evidence type="ECO:0000256" key="6">
    <source>
        <dbReference type="SAM" id="Phobius"/>
    </source>
</evidence>
<keyword evidence="2" id="KW-1003">Cell membrane</keyword>
<evidence type="ECO:0000256" key="3">
    <source>
        <dbReference type="ARBA" id="ARBA00022692"/>
    </source>
</evidence>
<dbReference type="EMBL" id="JAKRVX010000008">
    <property type="protein sequence ID" value="MCL9818195.1"/>
    <property type="molecule type" value="Genomic_DNA"/>
</dbReference>
<evidence type="ECO:0000313" key="8">
    <source>
        <dbReference type="EMBL" id="MCL9818195.1"/>
    </source>
</evidence>
<dbReference type="InterPro" id="IPR050545">
    <property type="entry name" value="Mycobact_MmpL"/>
</dbReference>
<feature type="transmembrane region" description="Helical" evidence="6">
    <location>
        <begin position="276"/>
        <end position="299"/>
    </location>
</feature>
<dbReference type="InterPro" id="IPR004869">
    <property type="entry name" value="MMPL_dom"/>
</dbReference>
<gene>
    <name evidence="8" type="ORF">AArcSt2_14730</name>
</gene>
<evidence type="ECO:0000256" key="1">
    <source>
        <dbReference type="ARBA" id="ARBA00004651"/>
    </source>
</evidence>
<dbReference type="PANTHER" id="PTHR33406">
    <property type="entry name" value="MEMBRANE PROTEIN MJ1562-RELATED"/>
    <property type="match status" value="1"/>
</dbReference>
<evidence type="ECO:0000256" key="4">
    <source>
        <dbReference type="ARBA" id="ARBA00022989"/>
    </source>
</evidence>
<keyword evidence="3 6" id="KW-0812">Transmembrane</keyword>
<feature type="transmembrane region" description="Helical" evidence="6">
    <location>
        <begin position="692"/>
        <end position="711"/>
    </location>
</feature>
<dbReference type="PROSITE" id="PS50156">
    <property type="entry name" value="SSD"/>
    <property type="match status" value="2"/>
</dbReference>
<dbReference type="Gene3D" id="1.20.1640.10">
    <property type="entry name" value="Multidrug efflux transporter AcrB transmembrane domain"/>
    <property type="match status" value="2"/>
</dbReference>
<proteinExistence type="predicted"/>
<evidence type="ECO:0000313" key="9">
    <source>
        <dbReference type="Proteomes" id="UP001203207"/>
    </source>
</evidence>
<dbReference type="Pfam" id="PF03176">
    <property type="entry name" value="MMPL"/>
    <property type="match status" value="2"/>
</dbReference>
<feature type="transmembrane region" description="Helical" evidence="6">
    <location>
        <begin position="799"/>
        <end position="822"/>
    </location>
</feature>
<feature type="transmembrane region" description="Helical" evidence="6">
    <location>
        <begin position="436"/>
        <end position="459"/>
    </location>
</feature>
<feature type="domain" description="SSD" evidence="7">
    <location>
        <begin position="663"/>
        <end position="821"/>
    </location>
</feature>
<evidence type="ECO:0000256" key="2">
    <source>
        <dbReference type="ARBA" id="ARBA00022475"/>
    </source>
</evidence>
<reference evidence="8" key="2">
    <citation type="submission" date="2022-02" db="EMBL/GenBank/DDBJ databases">
        <authorList>
            <person name="Elcheninov A.G."/>
            <person name="Sorokin D.Y."/>
            <person name="Kublanov I.V."/>
        </authorList>
    </citation>
    <scope>NUCLEOTIDE SEQUENCE</scope>
    <source>
        <strain evidence="8">AArc-St2</strain>
    </source>
</reference>
<protein>
    <submittedName>
        <fullName evidence="8">MMPL family transporter</fullName>
    </submittedName>
</protein>
<keyword evidence="5 6" id="KW-0472">Membrane</keyword>
<sequence>MTASGPTDDTSETKRSDPVTPIINRYITTVPWRVVGVFLLLTVFFVVGIGGTGEQQAGADQFTADLEEADALEEMEERFSQNQRASGGSSATLFISDDRNVLSKPVLLRILDAQDQLETRDRLRVSSTGSPASNIALQLDPTADTAEQQYQSIERASDRQIERAIQDADESGALGPVSQDFSAPAASASVMQVFVNYDVPASADTGDAASLQFETVDIVDAIDGFTAGDNVVVFADAILEDEILQLLTDTAIVVFPAAILLIMFFLIVAYRDPLDLLLGVTALVMTLVWTFGFMGYANIPFSDSMVTVFPLLLAVGIDFGIHIINRYREERAEGAAITEAMRLTSTQLTAAFLIVTITTVFSFIANLTSSLDSTREFGIVAAAGMVFTFLIFGVFLPAGKVGLDNFREGRRIPTFGVAPLGNEDSILGRVLPVGVWLARVAPVVVLSFALLIGAAGGFLGAGVDTEFSEEAFFPDQERIDQYQSLPGPLAPSDYTFMQVLDRLENDFGVAFVGSVTVFIDDPQVRSDIALREIDRAIQNPPPSIEATDRRAESDSILDVIDSRAAEDPEFDQFVRASDSTGDGVPDKNIDLIYQELFDSPRSGDAASYVTSDRSAARIIYDVDVDAEQAAITADAQGIADAMRLDAVATGDLVVNQVVIDQITDSAIRSLFVAFILTGVFLILSYRWLEGRAVYGAINLVPIVVTVGALAGTMRVLDIALTPINAPILAVSIGLGVDYTVHFMHRFVDEFENRGDVDAALMITARGTGGALTGSMFTTVTGLGTLFLAFIPLIQDFGLLLALGVLYAYLASILILPATIVVWHRFDQQYELPSGVEKSLPWRQ</sequence>
<dbReference type="SUPFAM" id="SSF82866">
    <property type="entry name" value="Multidrug efflux transporter AcrB transmembrane domain"/>
    <property type="match status" value="2"/>
</dbReference>
<accession>A0AAE3G0F6</accession>
<feature type="transmembrane region" description="Helical" evidence="6">
    <location>
        <begin position="723"/>
        <end position="743"/>
    </location>
</feature>
<feature type="transmembrane region" description="Helical" evidence="6">
    <location>
        <begin position="251"/>
        <end position="269"/>
    </location>
</feature>
<organism evidence="8 9">
    <name type="scientific">Natronocalculus amylovorans</name>
    <dbReference type="NCBI Taxonomy" id="2917812"/>
    <lineage>
        <taxon>Archaea</taxon>
        <taxon>Methanobacteriati</taxon>
        <taxon>Methanobacteriota</taxon>
        <taxon>Stenosarchaea group</taxon>
        <taxon>Halobacteria</taxon>
        <taxon>Halobacteriales</taxon>
        <taxon>Haloferacaceae</taxon>
        <taxon>Natronocalculus</taxon>
    </lineage>
</organism>
<feature type="transmembrane region" description="Helical" evidence="6">
    <location>
        <begin position="377"/>
        <end position="398"/>
    </location>
</feature>
<keyword evidence="9" id="KW-1185">Reference proteome</keyword>
<dbReference type="InterPro" id="IPR000731">
    <property type="entry name" value="SSD"/>
</dbReference>
<feature type="transmembrane region" description="Helical" evidence="6">
    <location>
        <begin position="666"/>
        <end position="685"/>
    </location>
</feature>
<feature type="domain" description="SSD" evidence="7">
    <location>
        <begin position="277"/>
        <end position="398"/>
    </location>
</feature>
<feature type="transmembrane region" description="Helical" evidence="6">
    <location>
        <begin position="345"/>
        <end position="365"/>
    </location>
</feature>
<dbReference type="AlphaFoldDB" id="A0AAE3G0F6"/>
<dbReference type="Proteomes" id="UP001203207">
    <property type="component" value="Unassembled WGS sequence"/>
</dbReference>
<dbReference type="PANTHER" id="PTHR33406:SF13">
    <property type="entry name" value="MEMBRANE PROTEIN YDFJ"/>
    <property type="match status" value="1"/>
</dbReference>